<dbReference type="Proteomes" id="UP000887116">
    <property type="component" value="Unassembled WGS sequence"/>
</dbReference>
<feature type="transmembrane region" description="Helical" evidence="1">
    <location>
        <begin position="34"/>
        <end position="55"/>
    </location>
</feature>
<keyword evidence="1" id="KW-0472">Membrane</keyword>
<evidence type="ECO:0000256" key="1">
    <source>
        <dbReference type="SAM" id="Phobius"/>
    </source>
</evidence>
<dbReference type="GO" id="GO:0005739">
    <property type="term" value="C:mitochondrion"/>
    <property type="evidence" value="ECO:0007669"/>
    <property type="project" value="GOC"/>
</dbReference>
<keyword evidence="1" id="KW-0812">Transmembrane</keyword>
<proteinExistence type="predicted"/>
<dbReference type="AlphaFoldDB" id="A0A8X6LM33"/>
<evidence type="ECO:0000313" key="3">
    <source>
        <dbReference type="Proteomes" id="UP000887116"/>
    </source>
</evidence>
<sequence length="85" mass="9808">MIPIRIVPKASSLVSKSISEQKTKILKMSVNMSWTRSLTFISVSFITMLLGAQVVHEIYKPLSDLHEYVEHERHKNLQLKSNEIK</sequence>
<name>A0A8X6LM33_TRICU</name>
<dbReference type="EMBL" id="BMAO01016972">
    <property type="protein sequence ID" value="GFR12474.1"/>
    <property type="molecule type" value="Genomic_DNA"/>
</dbReference>
<keyword evidence="1" id="KW-1133">Transmembrane helix</keyword>
<gene>
    <name evidence="2" type="ORF">TNCT_27211</name>
</gene>
<dbReference type="InterPro" id="IPR027858">
    <property type="entry name" value="BRAWNIN"/>
</dbReference>
<dbReference type="OrthoDB" id="6507268at2759"/>
<protein>
    <submittedName>
        <fullName evidence="2">Uncharacterized protein</fullName>
    </submittedName>
</protein>
<keyword evidence="3" id="KW-1185">Reference proteome</keyword>
<comment type="caution">
    <text evidence="2">The sequence shown here is derived from an EMBL/GenBank/DDBJ whole genome shotgun (WGS) entry which is preliminary data.</text>
</comment>
<accession>A0A8X6LM33</accession>
<dbReference type="GO" id="GO:0034551">
    <property type="term" value="P:mitochondrial respiratory chain complex III assembly"/>
    <property type="evidence" value="ECO:0007669"/>
    <property type="project" value="InterPro"/>
</dbReference>
<evidence type="ECO:0000313" key="2">
    <source>
        <dbReference type="EMBL" id="GFR12474.1"/>
    </source>
</evidence>
<organism evidence="2 3">
    <name type="scientific">Trichonephila clavata</name>
    <name type="common">Joro spider</name>
    <name type="synonym">Nephila clavata</name>
    <dbReference type="NCBI Taxonomy" id="2740835"/>
    <lineage>
        <taxon>Eukaryota</taxon>
        <taxon>Metazoa</taxon>
        <taxon>Ecdysozoa</taxon>
        <taxon>Arthropoda</taxon>
        <taxon>Chelicerata</taxon>
        <taxon>Arachnida</taxon>
        <taxon>Araneae</taxon>
        <taxon>Araneomorphae</taxon>
        <taxon>Entelegynae</taxon>
        <taxon>Araneoidea</taxon>
        <taxon>Nephilidae</taxon>
        <taxon>Trichonephila</taxon>
    </lineage>
</organism>
<reference evidence="2" key="1">
    <citation type="submission" date="2020-07" db="EMBL/GenBank/DDBJ databases">
        <title>Multicomponent nature underlies the extraordinary mechanical properties of spider dragline silk.</title>
        <authorList>
            <person name="Kono N."/>
            <person name="Nakamura H."/>
            <person name="Mori M."/>
            <person name="Yoshida Y."/>
            <person name="Ohtoshi R."/>
            <person name="Malay A.D."/>
            <person name="Moran D.A.P."/>
            <person name="Tomita M."/>
            <person name="Numata K."/>
            <person name="Arakawa K."/>
        </authorList>
    </citation>
    <scope>NUCLEOTIDE SEQUENCE</scope>
</reference>
<dbReference type="Pfam" id="PF14990">
    <property type="entry name" value="DUF4516"/>
    <property type="match status" value="1"/>
</dbReference>